<evidence type="ECO:0000256" key="4">
    <source>
        <dbReference type="ARBA" id="ARBA00022692"/>
    </source>
</evidence>
<dbReference type="PANTHER" id="PTHR15186:SF5">
    <property type="entry name" value="BNIP3, ISOFORM A"/>
    <property type="match status" value="1"/>
</dbReference>
<evidence type="ECO:0000256" key="5">
    <source>
        <dbReference type="ARBA" id="ARBA00022703"/>
    </source>
</evidence>
<name>A0A1W4X8I3_AGRPL</name>
<protein>
    <submittedName>
        <fullName evidence="12">BCL2/adenovirus E1B 19 kDa protein-interacting protein 3</fullName>
    </submittedName>
</protein>
<evidence type="ECO:0000256" key="3">
    <source>
        <dbReference type="ARBA" id="ARBA00007710"/>
    </source>
</evidence>
<dbReference type="STRING" id="224129.A0A1W4X8I3"/>
<dbReference type="AlphaFoldDB" id="A0A1W4X8I3"/>
<comment type="similarity">
    <text evidence="3">Belongs to the NIP3 family.</text>
</comment>
<dbReference type="Pfam" id="PF06553">
    <property type="entry name" value="BNIP3"/>
    <property type="match status" value="1"/>
</dbReference>
<accession>A0A1W4X8I3</accession>
<dbReference type="GeneID" id="108739302"/>
<evidence type="ECO:0000256" key="1">
    <source>
        <dbReference type="ARBA" id="ARBA00004167"/>
    </source>
</evidence>
<keyword evidence="8 10" id="KW-0472">Membrane</keyword>
<dbReference type="GO" id="GO:0005741">
    <property type="term" value="C:mitochondrial outer membrane"/>
    <property type="evidence" value="ECO:0007669"/>
    <property type="project" value="TreeGrafter"/>
</dbReference>
<reference evidence="12" key="1">
    <citation type="submission" date="2025-08" db="UniProtKB">
        <authorList>
            <consortium name="RefSeq"/>
        </authorList>
    </citation>
    <scope>IDENTIFICATION</scope>
    <source>
        <tissue evidence="12">Entire body</tissue>
    </source>
</reference>
<dbReference type="Proteomes" id="UP000192223">
    <property type="component" value="Unplaced"/>
</dbReference>
<dbReference type="GO" id="GO:0042802">
    <property type="term" value="F:identical protein binding"/>
    <property type="evidence" value="ECO:0007669"/>
    <property type="project" value="UniProtKB-ARBA"/>
</dbReference>
<keyword evidence="6 10" id="KW-1133">Transmembrane helix</keyword>
<dbReference type="OrthoDB" id="5857140at2759"/>
<keyword evidence="7" id="KW-0496">Mitochondrion</keyword>
<dbReference type="GO" id="GO:0043065">
    <property type="term" value="P:positive regulation of apoptotic process"/>
    <property type="evidence" value="ECO:0007669"/>
    <property type="project" value="InterPro"/>
</dbReference>
<dbReference type="GO" id="GO:0097345">
    <property type="term" value="P:mitochondrial outer membrane permeabilization"/>
    <property type="evidence" value="ECO:0007669"/>
    <property type="project" value="TreeGrafter"/>
</dbReference>
<dbReference type="CTD" id="664"/>
<evidence type="ECO:0000256" key="7">
    <source>
        <dbReference type="ARBA" id="ARBA00023128"/>
    </source>
</evidence>
<comment type="subcellular location">
    <subcellularLocation>
        <location evidence="1">Membrane</location>
        <topology evidence="1">Single-pass membrane protein</topology>
    </subcellularLocation>
    <subcellularLocation>
        <location evidence="2">Mitochondrion membrane</location>
    </subcellularLocation>
</comment>
<evidence type="ECO:0000256" key="6">
    <source>
        <dbReference type="ARBA" id="ARBA00022989"/>
    </source>
</evidence>
<organism evidence="11 12">
    <name type="scientific">Agrilus planipennis</name>
    <name type="common">Emerald ash borer</name>
    <name type="synonym">Agrilus marcopoli</name>
    <dbReference type="NCBI Taxonomy" id="224129"/>
    <lineage>
        <taxon>Eukaryota</taxon>
        <taxon>Metazoa</taxon>
        <taxon>Ecdysozoa</taxon>
        <taxon>Arthropoda</taxon>
        <taxon>Hexapoda</taxon>
        <taxon>Insecta</taxon>
        <taxon>Pterygota</taxon>
        <taxon>Neoptera</taxon>
        <taxon>Endopterygota</taxon>
        <taxon>Coleoptera</taxon>
        <taxon>Polyphaga</taxon>
        <taxon>Elateriformia</taxon>
        <taxon>Buprestoidea</taxon>
        <taxon>Buprestidae</taxon>
        <taxon>Agrilinae</taxon>
        <taxon>Agrilus</taxon>
    </lineage>
</organism>
<sequence length="186" mass="20524">MSSSKSSVDDLLGESWVDVTTTPTCGSQGGGTPGSVTPQINAEEYLRLLREAQRESNQSSARVSLAGSRRESPRSSPKSPPNSPVQGTPLIMEWQSYYLNTEPKDDADLFSDWSSRPDQLPPKNWSFRHPKRDVLSIRYARVGNSSIFSRKGLCTLFLTNLISLLLGTGVGLWLSRYGLFVSAKVR</sequence>
<dbReference type="KEGG" id="apln:108739302"/>
<keyword evidence="4 10" id="KW-0812">Transmembrane</keyword>
<evidence type="ECO:0000256" key="8">
    <source>
        <dbReference type="ARBA" id="ARBA00023136"/>
    </source>
</evidence>
<proteinExistence type="inferred from homology"/>
<dbReference type="GO" id="GO:0005634">
    <property type="term" value="C:nucleus"/>
    <property type="evidence" value="ECO:0007669"/>
    <property type="project" value="TreeGrafter"/>
</dbReference>
<feature type="compositionally biased region" description="Basic and acidic residues" evidence="9">
    <location>
        <begin position="44"/>
        <end position="54"/>
    </location>
</feature>
<evidence type="ECO:0000256" key="2">
    <source>
        <dbReference type="ARBA" id="ARBA00004325"/>
    </source>
</evidence>
<gene>
    <name evidence="12" type="primary">LOC108739302</name>
</gene>
<dbReference type="InParanoid" id="A0A1W4X8I3"/>
<evidence type="ECO:0000256" key="10">
    <source>
        <dbReference type="SAM" id="Phobius"/>
    </source>
</evidence>
<evidence type="ECO:0000313" key="12">
    <source>
        <dbReference type="RefSeq" id="XP_018328650.1"/>
    </source>
</evidence>
<evidence type="ECO:0000256" key="9">
    <source>
        <dbReference type="SAM" id="MobiDB-lite"/>
    </source>
</evidence>
<evidence type="ECO:0000313" key="11">
    <source>
        <dbReference type="Proteomes" id="UP000192223"/>
    </source>
</evidence>
<dbReference type="InterPro" id="IPR010548">
    <property type="entry name" value="BNIP3"/>
</dbReference>
<dbReference type="PANTHER" id="PTHR15186">
    <property type="entry name" value="RE48077P"/>
    <property type="match status" value="1"/>
</dbReference>
<feature type="region of interest" description="Disordered" evidence="9">
    <location>
        <begin position="1"/>
        <end position="88"/>
    </location>
</feature>
<feature type="transmembrane region" description="Helical" evidence="10">
    <location>
        <begin position="153"/>
        <end position="174"/>
    </location>
</feature>
<keyword evidence="11" id="KW-1185">Reference proteome</keyword>
<keyword evidence="5" id="KW-0053">Apoptosis</keyword>
<dbReference type="FunCoup" id="A0A1W4X8I3">
    <property type="interactions" value="194"/>
</dbReference>
<dbReference type="RefSeq" id="XP_018328650.1">
    <property type="nucleotide sequence ID" value="XM_018473148.2"/>
</dbReference>